<protein>
    <recommendedName>
        <fullName evidence="4">DUF748 domain-containing protein</fullName>
    </recommendedName>
</protein>
<organism evidence="2 3">
    <name type="scientific">Flammeovirga yaeyamensis</name>
    <dbReference type="NCBI Taxonomy" id="367791"/>
    <lineage>
        <taxon>Bacteria</taxon>
        <taxon>Pseudomonadati</taxon>
        <taxon>Bacteroidota</taxon>
        <taxon>Cytophagia</taxon>
        <taxon>Cytophagales</taxon>
        <taxon>Flammeovirgaceae</taxon>
        <taxon>Flammeovirga</taxon>
    </lineage>
</organism>
<dbReference type="EMBL" id="CP076132">
    <property type="protein sequence ID" value="QWG03008.1"/>
    <property type="molecule type" value="Genomic_DNA"/>
</dbReference>
<evidence type="ECO:0000313" key="3">
    <source>
        <dbReference type="Proteomes" id="UP000678679"/>
    </source>
</evidence>
<dbReference type="AlphaFoldDB" id="A0AAX1NBH9"/>
<proteinExistence type="predicted"/>
<dbReference type="Proteomes" id="UP000678679">
    <property type="component" value="Chromosome 1"/>
</dbReference>
<evidence type="ECO:0008006" key="4">
    <source>
        <dbReference type="Google" id="ProtNLM"/>
    </source>
</evidence>
<gene>
    <name evidence="2" type="ORF">KMW28_05355</name>
</gene>
<dbReference type="RefSeq" id="WP_169664467.1">
    <property type="nucleotide sequence ID" value="NZ_CP076132.1"/>
</dbReference>
<keyword evidence="1" id="KW-0812">Transmembrane</keyword>
<keyword evidence="1" id="KW-0472">Membrane</keyword>
<keyword evidence="1" id="KW-1133">Transmembrane helix</keyword>
<evidence type="ECO:0000256" key="1">
    <source>
        <dbReference type="SAM" id="Phobius"/>
    </source>
</evidence>
<dbReference type="KEGG" id="fya:KMW28_05355"/>
<feature type="transmembrane region" description="Helical" evidence="1">
    <location>
        <begin position="7"/>
        <end position="25"/>
    </location>
</feature>
<accession>A0AAX1NBH9</accession>
<name>A0AAX1NBH9_9BACT</name>
<sequence length="564" mass="64684">MASKRKLYIRLLLLIGIPILGYFGVQYANHQLEDFAMNAIKEVAIGKKGDGYYVNFQYFKIHWEKSKLEATGITILPNVDSENENWVNATVDTLDIEFSHLYSGLLLGNIQVKEFSLIRPNLQYFYREKKKDDDKPSTKDHHSPIPKFDILGQRLNKVGISSINIKEVTFNGYLVTKENKHQHIFHTTQNLRLNGIDFHLEETDENLIDIDEVVYNCGPTFMKAYGGLYEYKFDSLWVSNEASAFSIQKFELKPQTSSEVFFKRVGKQTDMMSVVLDSLSGNGFSPNSLFKHNVINLDELILDGAKITIYRDKNYEEDTTVVKALPHHLLRTSEYDIKLDRFALNHSQLIYKEKSKNAKQPGILKIDDLQLYINNINTELEKDIHMDLQCRLFGSKKAKMTFDLLTDSASEHFLTGEGHIPAFSLYHLNAFTHPNMGVMFQKGEVIDINFNVKMNDKIGRGNLDFYYKDLKLKLTGKNDSKSNFVESLTGFAANSLVYHKNLPGNRGRHAPLYFVRVEYKSVVHFIIHTILSGAETAVIGTYGQLPPDERKAYKHGQKHHKSTK</sequence>
<evidence type="ECO:0000313" key="2">
    <source>
        <dbReference type="EMBL" id="QWG03008.1"/>
    </source>
</evidence>
<reference evidence="2 3" key="1">
    <citation type="submission" date="2021-05" db="EMBL/GenBank/DDBJ databases">
        <title>Comparative genomic studies on the polysaccharide-degrading batcterial strains of the Flammeovirga genus.</title>
        <authorList>
            <person name="Zewei F."/>
            <person name="Zheng Z."/>
            <person name="Yu L."/>
            <person name="Ruyue G."/>
            <person name="Yanhong M."/>
            <person name="Yuanyuan C."/>
            <person name="Jingyan G."/>
            <person name="Wenjun H."/>
        </authorList>
    </citation>
    <scope>NUCLEOTIDE SEQUENCE [LARGE SCALE GENOMIC DNA]</scope>
    <source>
        <strain evidence="2 3">NBRC:100898</strain>
    </source>
</reference>
<keyword evidence="3" id="KW-1185">Reference proteome</keyword>